<dbReference type="InterPro" id="IPR036412">
    <property type="entry name" value="HAD-like_sf"/>
</dbReference>
<dbReference type="InterPro" id="IPR051400">
    <property type="entry name" value="HAD-like_hydrolase"/>
</dbReference>
<sequence>MPSYQLLSLDIWDTILRRDCHPDAIKVETAAVLLERHGGELQEAYRNPRALFRLRQDIERQLGAAKKAQGFDDEYAIQDVFRELLARAYREPLPEAAAEELAARLVQEELAAEKRHVYLDPDITAKIDSIPHERLVCISDFYADEAFLREVLTAAGFSKPLERVLVSCDFGVNKRSGRLFEEAEKLLNVTPAEHMHLGDNAYSDVEVPKRLGIAAERYLPAEEHKKREEREQNFVGDSKKPLQYPGAPLTGTDDVSLFFYGFVQNLAEEAMARGIKKIYFFTREGEFYKEIYDAMAAVSKRAYPKSYLLEVSRLATFMPSLREISTKELMRLWNQYSIQSMQALFTSLGVELEAVRGYLVRHELPPEEVITYPWQDKRVQALFADEEFLDCMEAERDEKRALLLSYCAERALSGAEEEIAIVDIGWRGTIQDNLCHLFPKTKMLGFYIGLIPFLNEQPANAEKRGYIDAFRSARALMTVSTPFEMICNSPNGSTVGYRREDGKTFAIRNCEQEEDAIFFSYTKELQKHIIETCAALCIYCENQLVTEFELRPLAWESLKRFIYEPKREAVKAYFALRHNEEFGVGSYVDRRTRFRPLLMALALVSKKKRKEFKDFLRDTTWPQGYLTKYRLYPLIGMYNRILEQYY</sequence>
<evidence type="ECO:0008006" key="5">
    <source>
        <dbReference type="Google" id="ProtNLM"/>
    </source>
</evidence>
<gene>
    <name evidence="3" type="ORF">HMPREF9623_01259</name>
</gene>
<reference evidence="3 4" key="1">
    <citation type="submission" date="2011-10" db="EMBL/GenBank/DDBJ databases">
        <title>The Genome Sequence of Lachnospiraceae bacterium ACC2.</title>
        <authorList>
            <consortium name="The Broad Institute Genome Sequencing Platform"/>
            <person name="Earl A."/>
            <person name="Ward D."/>
            <person name="Feldgarden M."/>
            <person name="Gevers D."/>
            <person name="Sizova M."/>
            <person name="Hazen A."/>
            <person name="Epstein S."/>
            <person name="Young S.K."/>
            <person name="Zeng Q."/>
            <person name="Gargeya S."/>
            <person name="Fitzgerald M."/>
            <person name="Haas B."/>
            <person name="Abouelleil A."/>
            <person name="Alvarado L."/>
            <person name="Arachchi H.M."/>
            <person name="Berlin A."/>
            <person name="Brown A."/>
            <person name="Chapman S.B."/>
            <person name="Chen Z."/>
            <person name="Dunbar C."/>
            <person name="Freedman E."/>
            <person name="Gearin G."/>
            <person name="Goldberg J."/>
            <person name="Griggs A."/>
            <person name="Gujja S."/>
            <person name="Heiman D."/>
            <person name="Howarth C."/>
            <person name="Larson L."/>
            <person name="Lui A."/>
            <person name="MacDonald P.J.P."/>
            <person name="Montmayeur A."/>
            <person name="Murphy C."/>
            <person name="Neiman D."/>
            <person name="Pearson M."/>
            <person name="Priest M."/>
            <person name="Roberts A."/>
            <person name="Saif S."/>
            <person name="Shea T."/>
            <person name="Shenoy N."/>
            <person name="Sisk P."/>
            <person name="Stolte C."/>
            <person name="Sykes S."/>
            <person name="Wortman J."/>
            <person name="Nusbaum C."/>
            <person name="Birren B."/>
        </authorList>
    </citation>
    <scope>NUCLEOTIDE SEQUENCE [LARGE SCALE GENOMIC DNA]</scope>
    <source>
        <strain evidence="3 4">ACC2</strain>
    </source>
</reference>
<dbReference type="Proteomes" id="UP000018466">
    <property type="component" value="Unassembled WGS sequence"/>
</dbReference>
<evidence type="ECO:0000313" key="3">
    <source>
        <dbReference type="EMBL" id="EHO16560.1"/>
    </source>
</evidence>
<evidence type="ECO:0000256" key="1">
    <source>
        <dbReference type="ARBA" id="ARBA00022801"/>
    </source>
</evidence>
<dbReference type="InterPro" id="IPR023214">
    <property type="entry name" value="HAD_sf"/>
</dbReference>
<evidence type="ECO:0000256" key="2">
    <source>
        <dbReference type="ARBA" id="ARBA00022842"/>
    </source>
</evidence>
<dbReference type="Gene3D" id="3.40.50.1000">
    <property type="entry name" value="HAD superfamily/HAD-like"/>
    <property type="match status" value="1"/>
</dbReference>
<accession>A0AA36Y4K7</accession>
<proteinExistence type="predicted"/>
<dbReference type="EMBL" id="AGEL01000007">
    <property type="protein sequence ID" value="EHO16560.1"/>
    <property type="molecule type" value="Genomic_DNA"/>
</dbReference>
<dbReference type="GO" id="GO:0016787">
    <property type="term" value="F:hydrolase activity"/>
    <property type="evidence" value="ECO:0007669"/>
    <property type="project" value="UniProtKB-KW"/>
</dbReference>
<keyword evidence="4" id="KW-1185">Reference proteome</keyword>
<keyword evidence="1" id="KW-0378">Hydrolase</keyword>
<comment type="caution">
    <text evidence="3">The sequence shown here is derived from an EMBL/GenBank/DDBJ whole genome shotgun (WGS) entry which is preliminary data.</text>
</comment>
<organism evidence="3 4">
    <name type="scientific">Stomatobaculum longum</name>
    <dbReference type="NCBI Taxonomy" id="796942"/>
    <lineage>
        <taxon>Bacteria</taxon>
        <taxon>Bacillati</taxon>
        <taxon>Bacillota</taxon>
        <taxon>Clostridia</taxon>
        <taxon>Lachnospirales</taxon>
        <taxon>Lachnospiraceae</taxon>
        <taxon>Stomatobaculum</taxon>
    </lineage>
</organism>
<name>A0AA36Y4K7_9FIRM</name>
<protein>
    <recommendedName>
        <fullName evidence="5">HAD hydrolase, family IA</fullName>
    </recommendedName>
</protein>
<dbReference type="AlphaFoldDB" id="A0AA36Y4K7"/>
<keyword evidence="2" id="KW-0460">Magnesium</keyword>
<dbReference type="GeneID" id="86941016"/>
<dbReference type="RefSeq" id="WP_009533092.1">
    <property type="nucleotide sequence ID" value="NZ_JH590863.1"/>
</dbReference>
<evidence type="ECO:0000313" key="4">
    <source>
        <dbReference type="Proteomes" id="UP000018466"/>
    </source>
</evidence>
<dbReference type="PANTHER" id="PTHR46470">
    <property type="entry name" value="N-ACYLNEURAMINATE-9-PHOSPHATASE"/>
    <property type="match status" value="1"/>
</dbReference>
<dbReference type="Gene3D" id="1.10.150.400">
    <property type="match status" value="1"/>
</dbReference>
<dbReference type="SUPFAM" id="SSF56784">
    <property type="entry name" value="HAD-like"/>
    <property type="match status" value="1"/>
</dbReference>